<dbReference type="InterPro" id="IPR006439">
    <property type="entry name" value="HAD-SF_hydro_IA"/>
</dbReference>
<dbReference type="Proteomes" id="UP000735302">
    <property type="component" value="Unassembled WGS sequence"/>
</dbReference>
<dbReference type="EMBL" id="BLXT01003032">
    <property type="protein sequence ID" value="GFO00130.1"/>
    <property type="molecule type" value="Genomic_DNA"/>
</dbReference>
<organism evidence="1 2">
    <name type="scientific">Plakobranchus ocellatus</name>
    <dbReference type="NCBI Taxonomy" id="259542"/>
    <lineage>
        <taxon>Eukaryota</taxon>
        <taxon>Metazoa</taxon>
        <taxon>Spiralia</taxon>
        <taxon>Lophotrochozoa</taxon>
        <taxon>Mollusca</taxon>
        <taxon>Gastropoda</taxon>
        <taxon>Heterobranchia</taxon>
        <taxon>Euthyneura</taxon>
        <taxon>Panpulmonata</taxon>
        <taxon>Sacoglossa</taxon>
        <taxon>Placobranchoidea</taxon>
        <taxon>Plakobranchidae</taxon>
        <taxon>Plakobranchus</taxon>
    </lineage>
</organism>
<dbReference type="SFLD" id="SFLDG01129">
    <property type="entry name" value="C1.5:_HAD__Beta-PGM__Phosphata"/>
    <property type="match status" value="1"/>
</dbReference>
<dbReference type="SFLD" id="SFLDS00003">
    <property type="entry name" value="Haloacid_Dehalogenase"/>
    <property type="match status" value="1"/>
</dbReference>
<comment type="caution">
    <text evidence="1">The sequence shown here is derived from an EMBL/GenBank/DDBJ whole genome shotgun (WGS) entry which is preliminary data.</text>
</comment>
<dbReference type="CDD" id="cd16415">
    <property type="entry name" value="HAD_dREG-2_like"/>
    <property type="match status" value="1"/>
</dbReference>
<dbReference type="AlphaFoldDB" id="A0AAV3ZW79"/>
<reference evidence="1 2" key="1">
    <citation type="journal article" date="2021" name="Elife">
        <title>Chloroplast acquisition without the gene transfer in kleptoplastic sea slugs, Plakobranchus ocellatus.</title>
        <authorList>
            <person name="Maeda T."/>
            <person name="Takahashi S."/>
            <person name="Yoshida T."/>
            <person name="Shimamura S."/>
            <person name="Takaki Y."/>
            <person name="Nagai Y."/>
            <person name="Toyoda A."/>
            <person name="Suzuki Y."/>
            <person name="Arimoto A."/>
            <person name="Ishii H."/>
            <person name="Satoh N."/>
            <person name="Nishiyama T."/>
            <person name="Hasebe M."/>
            <person name="Maruyama T."/>
            <person name="Minagawa J."/>
            <person name="Obokata J."/>
            <person name="Shigenobu S."/>
        </authorList>
    </citation>
    <scope>NUCLEOTIDE SEQUENCE [LARGE SCALE GENOMIC DNA]</scope>
</reference>
<dbReference type="PANTHER" id="PTHR46191">
    <property type="match status" value="1"/>
</dbReference>
<dbReference type="Gene3D" id="1.10.150.720">
    <property type="entry name" value="Haloacid dehalogenase-like hydrolase"/>
    <property type="match status" value="1"/>
</dbReference>
<dbReference type="SUPFAM" id="SSF56784">
    <property type="entry name" value="HAD-like"/>
    <property type="match status" value="1"/>
</dbReference>
<dbReference type="NCBIfam" id="TIGR02252">
    <property type="entry name" value="DREG-2"/>
    <property type="match status" value="1"/>
</dbReference>
<accession>A0AAV3ZW79</accession>
<dbReference type="NCBIfam" id="TIGR01549">
    <property type="entry name" value="HAD-SF-IA-v1"/>
    <property type="match status" value="1"/>
</dbReference>
<name>A0AAV3ZW79_9GAST</name>
<dbReference type="InterPro" id="IPR023214">
    <property type="entry name" value="HAD_sf"/>
</dbReference>
<keyword evidence="2" id="KW-1185">Reference proteome</keyword>
<dbReference type="GO" id="GO:0016787">
    <property type="term" value="F:hydrolase activity"/>
    <property type="evidence" value="ECO:0007669"/>
    <property type="project" value="UniProtKB-KW"/>
</dbReference>
<dbReference type="InterPro" id="IPR044924">
    <property type="entry name" value="HAD-SF_hydro_IA_REG-2-like_cap"/>
</dbReference>
<gene>
    <name evidence="1" type="ORF">PoB_002663500</name>
</gene>
<dbReference type="Gene3D" id="3.40.50.1000">
    <property type="entry name" value="HAD superfamily/HAD-like"/>
    <property type="match status" value="1"/>
</dbReference>
<evidence type="ECO:0000313" key="2">
    <source>
        <dbReference type="Proteomes" id="UP000735302"/>
    </source>
</evidence>
<dbReference type="GO" id="GO:0005634">
    <property type="term" value="C:nucleus"/>
    <property type="evidence" value="ECO:0007669"/>
    <property type="project" value="TreeGrafter"/>
</dbReference>
<dbReference type="InterPro" id="IPR051828">
    <property type="entry name" value="HAD-like_hydrolase_domain"/>
</dbReference>
<dbReference type="PANTHER" id="PTHR46191:SF2">
    <property type="entry name" value="HALOACID DEHALOGENASE-LIKE HYDROLASE DOMAIN-CONTAINING PROTEIN 3"/>
    <property type="match status" value="1"/>
</dbReference>
<proteinExistence type="predicted"/>
<dbReference type="InterPro" id="IPR036412">
    <property type="entry name" value="HAD-like_sf"/>
</dbReference>
<dbReference type="Pfam" id="PF00702">
    <property type="entry name" value="Hydrolase"/>
    <property type="match status" value="1"/>
</dbReference>
<protein>
    <submittedName>
        <fullName evidence="1">Haloacid dehalogenase-like hydrolase domain-containing protein 3</fullName>
    </submittedName>
</protein>
<keyword evidence="1" id="KW-0378">Hydrolase</keyword>
<dbReference type="InterPro" id="IPR011949">
    <property type="entry name" value="HAD-SF_hydro_IA_REG-2-like"/>
</dbReference>
<evidence type="ECO:0000313" key="1">
    <source>
        <dbReference type="EMBL" id="GFO00130.1"/>
    </source>
</evidence>
<sequence length="249" mass="28438">MARPKLLKLVTLDITNTLFKVAGSPGRQYGIVGRMHGVKTDEANLTALFTKFYKQYLRKYPNFGAYEKMSANEWWSYVVKDCFHAVDPSLTEDTLQSISNDLYVHYMKPEAWVFLPGAYEALKDLHRYQIKLGVISNWDHRLYRVLDVMGMQGYFDFVIPSYVVGVEKPDERIFQLALREAQCLPNEAVHFGDSIEKDLKGAMQAGLDAFLLATPGVSHDGLDDRCVVESVQEFVDMIRPRLGRMRVGN</sequence>